<proteinExistence type="predicted"/>
<feature type="domain" description="Response regulatory" evidence="12">
    <location>
        <begin position="842"/>
        <end position="989"/>
    </location>
</feature>
<organism evidence="13 14">
    <name type="scientific">Nyssa sinensis</name>
    <dbReference type="NCBI Taxonomy" id="561372"/>
    <lineage>
        <taxon>Eukaryota</taxon>
        <taxon>Viridiplantae</taxon>
        <taxon>Streptophyta</taxon>
        <taxon>Embryophyta</taxon>
        <taxon>Tracheophyta</taxon>
        <taxon>Spermatophyta</taxon>
        <taxon>Magnoliopsida</taxon>
        <taxon>eudicotyledons</taxon>
        <taxon>Gunneridae</taxon>
        <taxon>Pentapetalae</taxon>
        <taxon>asterids</taxon>
        <taxon>Cornales</taxon>
        <taxon>Nyssaceae</taxon>
        <taxon>Nyssa</taxon>
    </lineage>
</organism>
<dbReference type="CDD" id="cd17546">
    <property type="entry name" value="REC_hyHK_CKI1_RcsC-like"/>
    <property type="match status" value="1"/>
</dbReference>
<feature type="domain" description="Histidine kinase" evidence="11">
    <location>
        <begin position="353"/>
        <end position="647"/>
    </location>
</feature>
<dbReference type="Gene3D" id="3.30.450.20">
    <property type="entry name" value="PAS domain"/>
    <property type="match status" value="1"/>
</dbReference>
<dbReference type="PROSITE" id="PS50110">
    <property type="entry name" value="RESPONSE_REGULATORY"/>
    <property type="match status" value="1"/>
</dbReference>
<comment type="subcellular location">
    <subcellularLocation>
        <location evidence="2">Cytoplasm</location>
    </subcellularLocation>
</comment>
<protein>
    <recommendedName>
        <fullName evidence="3">histidine kinase</fullName>
        <ecNumber evidence="3">2.7.13.3</ecNumber>
    </recommendedName>
</protein>
<dbReference type="InterPro" id="IPR003594">
    <property type="entry name" value="HATPase_dom"/>
</dbReference>
<evidence type="ECO:0000256" key="5">
    <source>
        <dbReference type="ARBA" id="ARBA00022553"/>
    </source>
</evidence>
<keyword evidence="6" id="KW-0808">Transferase</keyword>
<dbReference type="SMART" id="SM00448">
    <property type="entry name" value="REC"/>
    <property type="match status" value="1"/>
</dbReference>
<dbReference type="InterPro" id="IPR001789">
    <property type="entry name" value="Sig_transdc_resp-reg_receiver"/>
</dbReference>
<dbReference type="Pfam" id="PF00512">
    <property type="entry name" value="HisKA"/>
    <property type="match status" value="1"/>
</dbReference>
<keyword evidence="5 8" id="KW-0597">Phosphoprotein</keyword>
<feature type="coiled-coil region" evidence="9">
    <location>
        <begin position="91"/>
        <end position="118"/>
    </location>
</feature>
<evidence type="ECO:0000256" key="10">
    <source>
        <dbReference type="SAM" id="MobiDB-lite"/>
    </source>
</evidence>
<evidence type="ECO:0000256" key="1">
    <source>
        <dbReference type="ARBA" id="ARBA00000085"/>
    </source>
</evidence>
<dbReference type="CDD" id="cd00082">
    <property type="entry name" value="HisKA"/>
    <property type="match status" value="1"/>
</dbReference>
<dbReference type="InterPro" id="IPR036890">
    <property type="entry name" value="HATPase_C_sf"/>
</dbReference>
<evidence type="ECO:0000256" key="7">
    <source>
        <dbReference type="ARBA" id="ARBA00022777"/>
    </source>
</evidence>
<dbReference type="InterPro" id="IPR036097">
    <property type="entry name" value="HisK_dim/P_sf"/>
</dbReference>
<evidence type="ECO:0000259" key="11">
    <source>
        <dbReference type="PROSITE" id="PS50109"/>
    </source>
</evidence>
<dbReference type="PROSITE" id="PS50109">
    <property type="entry name" value="HIS_KIN"/>
    <property type="match status" value="1"/>
</dbReference>
<dbReference type="SMART" id="SM00388">
    <property type="entry name" value="HisKA"/>
    <property type="match status" value="1"/>
</dbReference>
<dbReference type="SMART" id="SM00387">
    <property type="entry name" value="HATPase_c"/>
    <property type="match status" value="1"/>
</dbReference>
<feature type="compositionally biased region" description="Basic and acidic residues" evidence="10">
    <location>
        <begin position="797"/>
        <end position="811"/>
    </location>
</feature>
<dbReference type="PANTHER" id="PTHR43047:SF68">
    <property type="entry name" value="HISTIDINE KINASE 5"/>
    <property type="match status" value="1"/>
</dbReference>
<evidence type="ECO:0000259" key="12">
    <source>
        <dbReference type="PROSITE" id="PS50110"/>
    </source>
</evidence>
<feature type="region of interest" description="Disordered" evidence="10">
    <location>
        <begin position="538"/>
        <end position="563"/>
    </location>
</feature>
<dbReference type="Gene3D" id="3.30.565.10">
    <property type="entry name" value="Histidine kinase-like ATPase, C-terminal domain"/>
    <property type="match status" value="1"/>
</dbReference>
<dbReference type="SUPFAM" id="SSF55874">
    <property type="entry name" value="ATPase domain of HSP90 chaperone/DNA topoisomerase II/histidine kinase"/>
    <property type="match status" value="1"/>
</dbReference>
<comment type="catalytic activity">
    <reaction evidence="1">
        <text>ATP + protein L-histidine = ADP + protein N-phospho-L-histidine.</text>
        <dbReference type="EC" id="2.7.13.3"/>
    </reaction>
</comment>
<sequence length="990" mass="111919">MVCEMENNHLEEMDIEVLSSMWPEDINEAGRQFNIEKPGGDQDMLEEVTIIEEPTIVDFKRLLELTNYSEKGSSQLAYLVKNWEYKQANVVRLLREELDNLNKQRQEVELKKLEILEEHRFEEERYGCDKRPISILDEVYDIWQDVPRRRNVVVVENKGLEIDAECDTVIYWKQQAMHLEKLFGGKHSARAVVIGHQDKELRYRFIYNHFPSLQEEDIIGKTDVEIFTGAGVKESQEFKREVLERGLPAKREITFETELFGSKTFLIYVEPVFSKAGETIGVNYMGMDVTDQVFDLLIKDEFIMFLLAQQVRKREKMAKVREELAVQKAKETELNKTIHITEETMRAKQMLATMSHEIRSPLSGVVSMAEILSTTKLDKEQRQLLNVMLSSGDLVLQLINDILDLSKVESGVMKLEATKFRPREVVKHVLQTAAASLQKILTLEGHVADDVPVEVIGDVLRIRQILTNLISNAIKFTHEGNVGIKLYVVPEPYPGDGEGHHKIIADQSTVTENTQKDDRCLSMSQCISKQKDFYGKEHEEGPYQNHTLNDEPKTPVENEASMDEDNENHLHLHETTVWIRCDVYDTGIGIPVFYKIYLSVTNDTNILFYTPDICMHMEQVELMGGHLTVSSREHYGSTFTFVLPYKVSPICEDSDDPDELSDMADHDAAVDDNDEDTSSGFFQFQPRTLGSLFSSSSSGRAQKLSANNFGFSAFHKLNGFADDSCSFPSNNIISKEMTSVDDACSVVDASETSSEPKSSLKLSPVSDSKVARGKKCHDDENGQFQNPCKYSSHSSRVSREVDEITKPRDAQETCQMQSKSDRSSRCSSSSGPEIPKSASKPKILLVEDNKINVMVTQSMMKQLGHKIDVVNNGVEAVHAVQCHNYDLILMDVCMPVMDGLQATRLIRSFEETGNWDAAVNAGIEQHMPPSDSSPNGQEFQLSTKRIPIIAMTANALAESADECFANGMDSFVSKPVNFPKLKQCLEQYLP</sequence>
<dbReference type="Proteomes" id="UP000325577">
    <property type="component" value="Linkage Group LG3"/>
</dbReference>
<dbReference type="Pfam" id="PF00072">
    <property type="entry name" value="Response_reg"/>
    <property type="match status" value="1"/>
</dbReference>
<dbReference type="FunFam" id="1.10.287.130:FF:000030">
    <property type="entry name" value="Putative histidine kinase 5"/>
    <property type="match status" value="1"/>
</dbReference>
<dbReference type="PANTHER" id="PTHR43047">
    <property type="entry name" value="TWO-COMPONENT HISTIDINE PROTEIN KINASE"/>
    <property type="match status" value="1"/>
</dbReference>
<dbReference type="FunFam" id="3.40.50.2300:FF:000201">
    <property type="entry name" value="Histidine kinase 5"/>
    <property type="match status" value="1"/>
</dbReference>
<dbReference type="InterPro" id="IPR005467">
    <property type="entry name" value="His_kinase_dom"/>
</dbReference>
<evidence type="ECO:0000256" key="9">
    <source>
        <dbReference type="SAM" id="Coils"/>
    </source>
</evidence>
<dbReference type="InterPro" id="IPR011006">
    <property type="entry name" value="CheY-like_superfamily"/>
</dbReference>
<reference evidence="13 14" key="1">
    <citation type="submission" date="2019-09" db="EMBL/GenBank/DDBJ databases">
        <title>A chromosome-level genome assembly of the Chinese tupelo Nyssa sinensis.</title>
        <authorList>
            <person name="Yang X."/>
            <person name="Kang M."/>
            <person name="Yang Y."/>
            <person name="Xiong H."/>
            <person name="Wang M."/>
            <person name="Zhang Z."/>
            <person name="Wang Z."/>
            <person name="Wu H."/>
            <person name="Ma T."/>
            <person name="Liu J."/>
            <person name="Xi Z."/>
        </authorList>
    </citation>
    <scope>NUCLEOTIDE SEQUENCE [LARGE SCALE GENOMIC DNA]</scope>
    <source>
        <strain evidence="13">J267</strain>
        <tissue evidence="13">Leaf</tissue>
    </source>
</reference>
<evidence type="ECO:0000256" key="3">
    <source>
        <dbReference type="ARBA" id="ARBA00012438"/>
    </source>
</evidence>
<dbReference type="GO" id="GO:0000155">
    <property type="term" value="F:phosphorelay sensor kinase activity"/>
    <property type="evidence" value="ECO:0007669"/>
    <property type="project" value="InterPro"/>
</dbReference>
<feature type="region of interest" description="Disordered" evidence="10">
    <location>
        <begin position="750"/>
        <end position="841"/>
    </location>
</feature>
<dbReference type="GO" id="GO:0005737">
    <property type="term" value="C:cytoplasm"/>
    <property type="evidence" value="ECO:0007669"/>
    <property type="project" value="UniProtKB-SubCell"/>
</dbReference>
<evidence type="ECO:0000256" key="6">
    <source>
        <dbReference type="ARBA" id="ARBA00022679"/>
    </source>
</evidence>
<dbReference type="GO" id="GO:0009927">
    <property type="term" value="F:histidine phosphotransfer kinase activity"/>
    <property type="evidence" value="ECO:0007669"/>
    <property type="project" value="TreeGrafter"/>
</dbReference>
<evidence type="ECO:0000256" key="2">
    <source>
        <dbReference type="ARBA" id="ARBA00004496"/>
    </source>
</evidence>
<evidence type="ECO:0000313" key="14">
    <source>
        <dbReference type="Proteomes" id="UP000325577"/>
    </source>
</evidence>
<dbReference type="SUPFAM" id="SSF47384">
    <property type="entry name" value="Homodimeric domain of signal transducing histidine kinase"/>
    <property type="match status" value="1"/>
</dbReference>
<dbReference type="InterPro" id="IPR003661">
    <property type="entry name" value="HisK_dim/P_dom"/>
</dbReference>
<dbReference type="SUPFAM" id="SSF52172">
    <property type="entry name" value="CheY-like"/>
    <property type="match status" value="1"/>
</dbReference>
<dbReference type="OrthoDB" id="10266508at2759"/>
<dbReference type="EC" id="2.7.13.3" evidence="3"/>
<feature type="modified residue" description="4-aspartylphosphate" evidence="8">
    <location>
        <position position="891"/>
    </location>
</feature>
<accession>A0A5J5A6V1</accession>
<evidence type="ECO:0000256" key="4">
    <source>
        <dbReference type="ARBA" id="ARBA00022490"/>
    </source>
</evidence>
<evidence type="ECO:0000313" key="13">
    <source>
        <dbReference type="EMBL" id="KAA8525676.1"/>
    </source>
</evidence>
<keyword evidence="7" id="KW-0418">Kinase</keyword>
<feature type="compositionally biased region" description="Polar residues" evidence="10">
    <location>
        <begin position="782"/>
        <end position="795"/>
    </location>
</feature>
<gene>
    <name evidence="13" type="ORF">F0562_007531</name>
</gene>
<dbReference type="GO" id="GO:0005886">
    <property type="term" value="C:plasma membrane"/>
    <property type="evidence" value="ECO:0007669"/>
    <property type="project" value="TreeGrafter"/>
</dbReference>
<keyword evidence="9" id="KW-0175">Coiled coil</keyword>
<name>A0A5J5A6V1_9ASTE</name>
<feature type="compositionally biased region" description="Low complexity" evidence="10">
    <location>
        <begin position="750"/>
        <end position="768"/>
    </location>
</feature>
<evidence type="ECO:0000256" key="8">
    <source>
        <dbReference type="PROSITE-ProRule" id="PRU00169"/>
    </source>
</evidence>
<dbReference type="FunFam" id="3.30.450.20:FF:000061">
    <property type="entry name" value="Histidine kinase 5"/>
    <property type="match status" value="1"/>
</dbReference>
<dbReference type="Gene3D" id="3.40.50.2300">
    <property type="match status" value="1"/>
</dbReference>
<dbReference type="AlphaFoldDB" id="A0A5J5A6V1"/>
<keyword evidence="14" id="KW-1185">Reference proteome</keyword>
<dbReference type="EMBL" id="CM018046">
    <property type="protein sequence ID" value="KAA8525676.1"/>
    <property type="molecule type" value="Genomic_DNA"/>
</dbReference>
<keyword evidence="4" id="KW-0963">Cytoplasm</keyword>
<dbReference type="Gene3D" id="1.10.287.130">
    <property type="match status" value="1"/>
</dbReference>